<accession>A0ABW7I7I4</accession>
<gene>
    <name evidence="2" type="ORF">ACGRVM_09625</name>
</gene>
<keyword evidence="1" id="KW-0732">Signal</keyword>
<protein>
    <submittedName>
        <fullName evidence="2">I78 family peptidase inhibitor</fullName>
    </submittedName>
</protein>
<evidence type="ECO:0000256" key="1">
    <source>
        <dbReference type="SAM" id="SignalP"/>
    </source>
</evidence>
<dbReference type="RefSeq" id="WP_377170456.1">
    <property type="nucleotide sequence ID" value="NZ_JBHTJC010000002.1"/>
</dbReference>
<proteinExistence type="predicted"/>
<dbReference type="Proteomes" id="UP001607157">
    <property type="component" value="Unassembled WGS sequence"/>
</dbReference>
<feature type="chain" id="PRO_5047345744" evidence="1">
    <location>
        <begin position="19"/>
        <end position="102"/>
    </location>
</feature>
<evidence type="ECO:0000313" key="2">
    <source>
        <dbReference type="EMBL" id="MFH0254153.1"/>
    </source>
</evidence>
<feature type="signal peptide" evidence="1">
    <location>
        <begin position="1"/>
        <end position="18"/>
    </location>
</feature>
<dbReference type="Pfam" id="PF11720">
    <property type="entry name" value="Inhibitor_I78"/>
    <property type="match status" value="1"/>
</dbReference>
<organism evidence="2 3">
    <name type="scientific">Roseovarius aquimarinus</name>
    <dbReference type="NCBI Taxonomy" id="1229156"/>
    <lineage>
        <taxon>Bacteria</taxon>
        <taxon>Pseudomonadati</taxon>
        <taxon>Pseudomonadota</taxon>
        <taxon>Alphaproteobacteria</taxon>
        <taxon>Rhodobacterales</taxon>
        <taxon>Roseobacteraceae</taxon>
        <taxon>Roseovarius</taxon>
    </lineage>
</organism>
<dbReference type="InterPro" id="IPR021719">
    <property type="entry name" value="Prot_inh_I78"/>
</dbReference>
<sequence length="102" mass="10691">MQRRSTAALILPAALALAACGGGAPGAQRGAEPVFTPAATDSCGATAYSDRIGKDHKAFDFSAPDRPLRIIGPDMAMTMDYNPARLNVDIDGQGRITRIWCG</sequence>
<keyword evidence="3" id="KW-1185">Reference proteome</keyword>
<dbReference type="EMBL" id="JBIHMM010000002">
    <property type="protein sequence ID" value="MFH0254153.1"/>
    <property type="molecule type" value="Genomic_DNA"/>
</dbReference>
<name>A0ABW7I7I4_9RHOB</name>
<dbReference type="Gene3D" id="3.30.10.10">
    <property type="entry name" value="Trypsin Inhibitor V, subunit A"/>
    <property type="match status" value="1"/>
</dbReference>
<reference evidence="2 3" key="1">
    <citation type="submission" date="2024-10" db="EMBL/GenBank/DDBJ databases">
        <authorList>
            <person name="Yang X.-N."/>
        </authorList>
    </citation>
    <scope>NUCLEOTIDE SEQUENCE [LARGE SCALE GENOMIC DNA]</scope>
    <source>
        <strain evidence="2 3">CAU 1059</strain>
    </source>
</reference>
<evidence type="ECO:0000313" key="3">
    <source>
        <dbReference type="Proteomes" id="UP001607157"/>
    </source>
</evidence>
<comment type="caution">
    <text evidence="2">The sequence shown here is derived from an EMBL/GenBank/DDBJ whole genome shotgun (WGS) entry which is preliminary data.</text>
</comment>
<dbReference type="PROSITE" id="PS51257">
    <property type="entry name" value="PROKAR_LIPOPROTEIN"/>
    <property type="match status" value="1"/>
</dbReference>